<evidence type="ECO:0000256" key="1">
    <source>
        <dbReference type="ARBA" id="ARBA00002672"/>
    </source>
</evidence>
<comment type="similarity">
    <text evidence="3">Belongs to the nicotinamide ribonucleoside (NR) uptake permease (TC 4.B.1) family.</text>
</comment>
<keyword evidence="9 10" id="KW-0472">Membrane</keyword>
<dbReference type="EMBL" id="JANUGX010000043">
    <property type="protein sequence ID" value="MCS0592427.1"/>
    <property type="molecule type" value="Genomic_DNA"/>
</dbReference>
<feature type="transmembrane region" description="Helical" evidence="10">
    <location>
        <begin position="43"/>
        <end position="61"/>
    </location>
</feature>
<feature type="transmembrane region" description="Helical" evidence="10">
    <location>
        <begin position="12"/>
        <end position="36"/>
    </location>
</feature>
<dbReference type="PANTHER" id="PTHR36122">
    <property type="entry name" value="NICOTINAMIDE RIBOSIDE TRANSPORTER PNUC"/>
    <property type="match status" value="1"/>
</dbReference>
<keyword evidence="5" id="KW-0813">Transport</keyword>
<proteinExistence type="inferred from homology"/>
<name>A0ABT2AE39_9BURK</name>
<feature type="transmembrane region" description="Helical" evidence="10">
    <location>
        <begin position="67"/>
        <end position="85"/>
    </location>
</feature>
<evidence type="ECO:0000313" key="12">
    <source>
        <dbReference type="Proteomes" id="UP001205560"/>
    </source>
</evidence>
<evidence type="ECO:0000256" key="8">
    <source>
        <dbReference type="ARBA" id="ARBA00022989"/>
    </source>
</evidence>
<evidence type="ECO:0000256" key="6">
    <source>
        <dbReference type="ARBA" id="ARBA00022475"/>
    </source>
</evidence>
<evidence type="ECO:0000256" key="3">
    <source>
        <dbReference type="ARBA" id="ARBA00006669"/>
    </source>
</evidence>
<keyword evidence="6" id="KW-1003">Cell membrane</keyword>
<sequence length="210" mass="22943">MNGPLEALGDVYAALAATAPLELAANAFTAAAIVLAGRNNVHTWWTGVVGTALFGLLFAQNRLYADVALQVFFIVTGLIGWWKWLRGQEGAPLPVTHAGAASLLWIVPLGFGATAAYGAMLHHFTNAYAPFIDSAVLVFSVIGQLLMMQRRVENWGFWLLVNTIATPLYFSRGLHLTAILYAGFWINALVSWRNWHKLAAPQPSLENIRP</sequence>
<feature type="transmembrane region" description="Helical" evidence="10">
    <location>
        <begin position="178"/>
        <end position="195"/>
    </location>
</feature>
<dbReference type="InterPro" id="IPR006419">
    <property type="entry name" value="NMN_transpt_PnuC"/>
</dbReference>
<feature type="transmembrane region" description="Helical" evidence="10">
    <location>
        <begin position="127"/>
        <end position="148"/>
    </location>
</feature>
<organism evidence="11 12">
    <name type="scientific">Massilia norwichensis</name>
    <dbReference type="NCBI Taxonomy" id="1442366"/>
    <lineage>
        <taxon>Bacteria</taxon>
        <taxon>Pseudomonadati</taxon>
        <taxon>Pseudomonadota</taxon>
        <taxon>Betaproteobacteria</taxon>
        <taxon>Burkholderiales</taxon>
        <taxon>Oxalobacteraceae</taxon>
        <taxon>Telluria group</taxon>
        <taxon>Massilia</taxon>
    </lineage>
</organism>
<keyword evidence="7 10" id="KW-0812">Transmembrane</keyword>
<keyword evidence="12" id="KW-1185">Reference proteome</keyword>
<keyword evidence="8 10" id="KW-1133">Transmembrane helix</keyword>
<gene>
    <name evidence="11" type="primary">pnuC</name>
    <name evidence="11" type="ORF">NX782_24910</name>
</gene>
<protein>
    <recommendedName>
        <fullName evidence="4">Nicotinamide riboside transporter PnuC</fullName>
    </recommendedName>
</protein>
<comment type="function">
    <text evidence="1">Required for nicotinamide riboside transport across the inner membrane.</text>
</comment>
<dbReference type="NCBIfam" id="TIGR01528">
    <property type="entry name" value="NMN_trans_PnuC"/>
    <property type="match status" value="1"/>
</dbReference>
<evidence type="ECO:0000256" key="9">
    <source>
        <dbReference type="ARBA" id="ARBA00023136"/>
    </source>
</evidence>
<comment type="subcellular location">
    <subcellularLocation>
        <location evidence="2">Cell membrane</location>
        <topology evidence="2">Multi-pass membrane protein</topology>
    </subcellularLocation>
</comment>
<reference evidence="11 12" key="1">
    <citation type="submission" date="2022-08" db="EMBL/GenBank/DDBJ databases">
        <title>Reclassification of Massilia species as members of the genera Telluria, Duganella, Pseudoduganella, Mokoshia gen. nov. and Zemynaea gen. nov. using orthogonal and non-orthogonal genome-based approaches.</title>
        <authorList>
            <person name="Bowman J.P."/>
        </authorList>
    </citation>
    <scope>NUCLEOTIDE SEQUENCE [LARGE SCALE GENOMIC DNA]</scope>
    <source>
        <strain evidence="11 12">LMG 28164</strain>
    </source>
</reference>
<dbReference type="Pfam" id="PF04973">
    <property type="entry name" value="NMN_transporter"/>
    <property type="match status" value="1"/>
</dbReference>
<evidence type="ECO:0000313" key="11">
    <source>
        <dbReference type="EMBL" id="MCS0592427.1"/>
    </source>
</evidence>
<comment type="caution">
    <text evidence="11">The sequence shown here is derived from an EMBL/GenBank/DDBJ whole genome shotgun (WGS) entry which is preliminary data.</text>
</comment>
<feature type="transmembrane region" description="Helical" evidence="10">
    <location>
        <begin position="97"/>
        <end position="121"/>
    </location>
</feature>
<evidence type="ECO:0000256" key="10">
    <source>
        <dbReference type="SAM" id="Phobius"/>
    </source>
</evidence>
<dbReference type="Proteomes" id="UP001205560">
    <property type="component" value="Unassembled WGS sequence"/>
</dbReference>
<evidence type="ECO:0000256" key="4">
    <source>
        <dbReference type="ARBA" id="ARBA00017522"/>
    </source>
</evidence>
<evidence type="ECO:0000256" key="5">
    <source>
        <dbReference type="ARBA" id="ARBA00022448"/>
    </source>
</evidence>
<evidence type="ECO:0000256" key="7">
    <source>
        <dbReference type="ARBA" id="ARBA00022692"/>
    </source>
</evidence>
<evidence type="ECO:0000256" key="2">
    <source>
        <dbReference type="ARBA" id="ARBA00004651"/>
    </source>
</evidence>
<accession>A0ABT2AE39</accession>
<dbReference type="PANTHER" id="PTHR36122:SF2">
    <property type="entry name" value="NICOTINAMIDE RIBOSIDE TRANSPORTER PNUC"/>
    <property type="match status" value="1"/>
</dbReference>
<dbReference type="RefSeq" id="WP_258848196.1">
    <property type="nucleotide sequence ID" value="NZ_JANUGX010000043.1"/>
</dbReference>